<name>A0A7J7ETW4_DICBM</name>
<evidence type="ECO:0000313" key="2">
    <source>
        <dbReference type="EMBL" id="KAF5919240.1"/>
    </source>
</evidence>
<evidence type="ECO:0000256" key="1">
    <source>
        <dbReference type="RuleBase" id="RU369007"/>
    </source>
</evidence>
<proteinExistence type="inferred from homology"/>
<dbReference type="Proteomes" id="UP000551758">
    <property type="component" value="Unassembled WGS sequence"/>
</dbReference>
<gene>
    <name evidence="2" type="ORF">HPG69_003880</name>
</gene>
<dbReference type="InterPro" id="IPR045349">
    <property type="entry name" value="SLC41A1-3"/>
</dbReference>
<dbReference type="PANTHER" id="PTHR16228:SF25">
    <property type="entry name" value="SOLUTE CARRIER FAMILY 41 MEMBER 2"/>
    <property type="match status" value="1"/>
</dbReference>
<comment type="similarity">
    <text evidence="1">Belongs to the SLC41A transporter family.</text>
</comment>
<organism evidence="2 3">
    <name type="scientific">Diceros bicornis minor</name>
    <name type="common">South-central black rhinoceros</name>
    <dbReference type="NCBI Taxonomy" id="77932"/>
    <lineage>
        <taxon>Eukaryota</taxon>
        <taxon>Metazoa</taxon>
        <taxon>Chordata</taxon>
        <taxon>Craniata</taxon>
        <taxon>Vertebrata</taxon>
        <taxon>Euteleostomi</taxon>
        <taxon>Mammalia</taxon>
        <taxon>Eutheria</taxon>
        <taxon>Laurasiatheria</taxon>
        <taxon>Perissodactyla</taxon>
        <taxon>Rhinocerotidae</taxon>
        <taxon>Diceros</taxon>
    </lineage>
</organism>
<dbReference type="GO" id="GO:0005886">
    <property type="term" value="C:plasma membrane"/>
    <property type="evidence" value="ECO:0007669"/>
    <property type="project" value="TreeGrafter"/>
</dbReference>
<keyword evidence="3" id="KW-1185">Reference proteome</keyword>
<dbReference type="InterPro" id="IPR036739">
    <property type="entry name" value="SLC41_membr_dom_sf"/>
</dbReference>
<comment type="caution">
    <text evidence="2">The sequence shown here is derived from an EMBL/GenBank/DDBJ whole genome shotgun (WGS) entry which is preliminary data.</text>
</comment>
<dbReference type="PANTHER" id="PTHR16228">
    <property type="entry name" value="DIVALENT CATION TRANSPORTER SOLUTE CARRIER FAMILY 41"/>
    <property type="match status" value="1"/>
</dbReference>
<keyword evidence="1" id="KW-0460">Magnesium</keyword>
<keyword evidence="1" id="KW-0813">Transport</keyword>
<keyword evidence="1" id="KW-0406">Ion transport</keyword>
<dbReference type="EMBL" id="JACDTQ010002401">
    <property type="protein sequence ID" value="KAF5919240.1"/>
    <property type="molecule type" value="Genomic_DNA"/>
</dbReference>
<dbReference type="AlphaFoldDB" id="A0A7J7ETW4"/>
<comment type="subcellular location">
    <subcellularLocation>
        <location evidence="1">Membrane</location>
        <topology evidence="1">Multi-pass membrane protein</topology>
    </subcellularLocation>
</comment>
<reference evidence="2 3" key="1">
    <citation type="journal article" date="2020" name="Mol. Biol. Evol.">
        <title>Interspecific Gene Flow and the Evolution of Specialization in Black and White Rhinoceros.</title>
        <authorList>
            <person name="Moodley Y."/>
            <person name="Westbury M.V."/>
            <person name="Russo I.M."/>
            <person name="Gopalakrishnan S."/>
            <person name="Rakotoarivelo A."/>
            <person name="Olsen R.A."/>
            <person name="Prost S."/>
            <person name="Tunstall T."/>
            <person name="Ryder O.A."/>
            <person name="Dalen L."/>
            <person name="Bruford M.W."/>
        </authorList>
    </citation>
    <scope>NUCLEOTIDE SEQUENCE [LARGE SCALE GENOMIC DNA]</scope>
    <source>
        <strain evidence="2">SBR-YM</strain>
        <tissue evidence="2">Skin</tissue>
    </source>
</reference>
<evidence type="ECO:0000313" key="3">
    <source>
        <dbReference type="Proteomes" id="UP000551758"/>
    </source>
</evidence>
<accession>A0A7J7ETW4</accession>
<dbReference type="GO" id="GO:0030001">
    <property type="term" value="P:metal ion transport"/>
    <property type="evidence" value="ECO:0007669"/>
    <property type="project" value="UniProtKB-UniRule"/>
</dbReference>
<dbReference type="GO" id="GO:0022890">
    <property type="term" value="F:inorganic cation transmembrane transporter activity"/>
    <property type="evidence" value="ECO:0007669"/>
    <property type="project" value="UniProtKB-UniRule"/>
</dbReference>
<comment type="function">
    <text evidence="1">Acts as a magnesium transporter.</text>
</comment>
<sequence length="82" mass="9385">MLEGFLSNSIYIAVQEDGLMNPKVVNLLWIADWMVHYSWREGKNSDCFSIPYIRELVDLLGSALLALGFLWFIRDSEDDAGD</sequence>
<dbReference type="SUPFAM" id="SSF161093">
    <property type="entry name" value="MgtE membrane domain-like"/>
    <property type="match status" value="1"/>
</dbReference>
<protein>
    <recommendedName>
        <fullName evidence="1">Solute carrier family 41 member</fullName>
    </recommendedName>
</protein>
<dbReference type="GO" id="GO:0008324">
    <property type="term" value="F:monoatomic cation transmembrane transporter activity"/>
    <property type="evidence" value="ECO:0007669"/>
    <property type="project" value="UniProtKB-UniRule"/>
</dbReference>